<gene>
    <name evidence="4" type="ORF">GCM10023092_23460</name>
</gene>
<evidence type="ECO:0000256" key="1">
    <source>
        <dbReference type="SAM" id="MobiDB-lite"/>
    </source>
</evidence>
<feature type="domain" description="DUF4476" evidence="3">
    <location>
        <begin position="230"/>
        <end position="310"/>
    </location>
</feature>
<evidence type="ECO:0000313" key="4">
    <source>
        <dbReference type="EMBL" id="GAA4457111.1"/>
    </source>
</evidence>
<feature type="chain" id="PRO_5046534957" description="DUF4476 domain-containing protein" evidence="2">
    <location>
        <begin position="22"/>
        <end position="321"/>
    </location>
</feature>
<keyword evidence="5" id="KW-1185">Reference proteome</keyword>
<comment type="caution">
    <text evidence="4">The sequence shown here is derived from an EMBL/GenBank/DDBJ whole genome shotgun (WGS) entry which is preliminary data.</text>
</comment>
<accession>A0ABP8MZI6</accession>
<feature type="signal peptide" evidence="2">
    <location>
        <begin position="1"/>
        <end position="21"/>
    </location>
</feature>
<keyword evidence="2" id="KW-0732">Signal</keyword>
<name>A0ABP8MZI6_9BACT</name>
<proteinExistence type="predicted"/>
<dbReference type="EMBL" id="BAABEZ010000022">
    <property type="protein sequence ID" value="GAA4457111.1"/>
    <property type="molecule type" value="Genomic_DNA"/>
</dbReference>
<evidence type="ECO:0000259" key="3">
    <source>
        <dbReference type="Pfam" id="PF14771"/>
    </source>
</evidence>
<dbReference type="Pfam" id="PF14771">
    <property type="entry name" value="DUF4476"/>
    <property type="match status" value="1"/>
</dbReference>
<organism evidence="4 5">
    <name type="scientific">Rurimicrobium arvi</name>
    <dbReference type="NCBI Taxonomy" id="2049916"/>
    <lineage>
        <taxon>Bacteria</taxon>
        <taxon>Pseudomonadati</taxon>
        <taxon>Bacteroidota</taxon>
        <taxon>Chitinophagia</taxon>
        <taxon>Chitinophagales</taxon>
        <taxon>Chitinophagaceae</taxon>
        <taxon>Rurimicrobium</taxon>
    </lineage>
</organism>
<dbReference type="RefSeq" id="WP_344827248.1">
    <property type="nucleotide sequence ID" value="NZ_BAABEZ010000022.1"/>
</dbReference>
<reference evidence="5" key="1">
    <citation type="journal article" date="2019" name="Int. J. Syst. Evol. Microbiol.">
        <title>The Global Catalogue of Microorganisms (GCM) 10K type strain sequencing project: providing services to taxonomists for standard genome sequencing and annotation.</title>
        <authorList>
            <consortium name="The Broad Institute Genomics Platform"/>
            <consortium name="The Broad Institute Genome Sequencing Center for Infectious Disease"/>
            <person name="Wu L."/>
            <person name="Ma J."/>
        </authorList>
    </citation>
    <scope>NUCLEOTIDE SEQUENCE [LARGE SCALE GENOMIC DNA]</scope>
    <source>
        <strain evidence="5">JCM 31921</strain>
    </source>
</reference>
<feature type="compositionally biased region" description="Polar residues" evidence="1">
    <location>
        <begin position="167"/>
        <end position="176"/>
    </location>
</feature>
<feature type="region of interest" description="Disordered" evidence="1">
    <location>
        <begin position="141"/>
        <end position="183"/>
    </location>
</feature>
<evidence type="ECO:0000313" key="5">
    <source>
        <dbReference type="Proteomes" id="UP001501410"/>
    </source>
</evidence>
<protein>
    <recommendedName>
        <fullName evidence="3">DUF4476 domain-containing protein</fullName>
    </recommendedName>
</protein>
<dbReference type="Proteomes" id="UP001501410">
    <property type="component" value="Unassembled WGS sequence"/>
</dbReference>
<dbReference type="InterPro" id="IPR028011">
    <property type="entry name" value="DUF4476"/>
</dbReference>
<sequence length="321" mass="35475">MKAIRIFLFSLLLLQARIVAAEQFSYIFIQGDKKTPIYTKVEGVMMPRYGKNYALLAPLAPGPINIEILFQQNEHPPLNFRILVPENGKRAFLLSSKDGKYALYDLEQNFYLLSDNSFEEDHMPAVVTNQTLAVNAVETPKREVPATEKTNVKTPDSEKLYEPEANEGNNQNNTAAVPQPSGKQAPRFIENITFNNEQATGGTIAKATDETGNGAITGGTVTNSDCAGVIGDERFIRLRTDLNLVTNEDQRLGIIQGAIKNNCFSTRQAAELTELLSSDVARLSALKAFYPKISDQAEFPSLASLITDEDVKSYFLGFLNK</sequence>
<evidence type="ECO:0000256" key="2">
    <source>
        <dbReference type="SAM" id="SignalP"/>
    </source>
</evidence>